<dbReference type="eggNOG" id="arCOG02148">
    <property type="taxonomic scope" value="Archaea"/>
</dbReference>
<dbReference type="HOGENOM" id="CLU_137732_0_0_2"/>
<dbReference type="InterPro" id="IPR004675">
    <property type="entry name" value="AhpD_core"/>
</dbReference>
<organism evidence="2 3">
    <name type="scientific">Methanolacinia petrolearia (strain DSM 11571 / OCM 486 / SEBR 4847)</name>
    <name type="common">Methanoplanus petrolearius</name>
    <dbReference type="NCBI Taxonomy" id="679926"/>
    <lineage>
        <taxon>Archaea</taxon>
        <taxon>Methanobacteriati</taxon>
        <taxon>Methanobacteriota</taxon>
        <taxon>Stenosarchaea group</taxon>
        <taxon>Methanomicrobia</taxon>
        <taxon>Methanomicrobiales</taxon>
        <taxon>Methanomicrobiaceae</taxon>
        <taxon>Methanolacinia</taxon>
    </lineage>
</organism>
<proteinExistence type="predicted"/>
<dbReference type="NCBIfam" id="TIGR00778">
    <property type="entry name" value="ahpD_dom"/>
    <property type="match status" value="1"/>
</dbReference>
<dbReference type="GeneID" id="9744974"/>
<keyword evidence="2" id="KW-0575">Peroxidase</keyword>
<keyword evidence="2" id="KW-0560">Oxidoreductase</keyword>
<dbReference type="RefSeq" id="WP_013330398.1">
    <property type="nucleotide sequence ID" value="NC_014507.1"/>
</dbReference>
<sequence length="138" mass="14965">MDNDTEEVIQDFLSHSDQIGESLYAEFNEIFGLVPFIFTAISERQKPFVFNSLGDLYTSRPESLDPKTAEIATIAAAAACGADKCLGVHIKAALRAGVTRDQILDTILIGAMINRTRSLAVSLKVFESSAGKAEDQKP</sequence>
<evidence type="ECO:0000259" key="1">
    <source>
        <dbReference type="Pfam" id="PF02627"/>
    </source>
</evidence>
<dbReference type="InterPro" id="IPR003779">
    <property type="entry name" value="CMD-like"/>
</dbReference>
<dbReference type="AlphaFoldDB" id="E1REI2"/>
<dbReference type="OrthoDB" id="117259at2157"/>
<evidence type="ECO:0000313" key="3">
    <source>
        <dbReference type="Proteomes" id="UP000006565"/>
    </source>
</evidence>
<accession>E1REI2</accession>
<keyword evidence="3" id="KW-1185">Reference proteome</keyword>
<dbReference type="STRING" id="679926.Mpet_2481"/>
<protein>
    <submittedName>
        <fullName evidence="2">Alkylhydroperoxidase like protein, AhpD family</fullName>
    </submittedName>
</protein>
<dbReference type="GO" id="GO:0051920">
    <property type="term" value="F:peroxiredoxin activity"/>
    <property type="evidence" value="ECO:0007669"/>
    <property type="project" value="InterPro"/>
</dbReference>
<feature type="domain" description="Carboxymuconolactone decarboxylase-like" evidence="1">
    <location>
        <begin position="58"/>
        <end position="126"/>
    </location>
</feature>
<dbReference type="Gene3D" id="1.20.1290.10">
    <property type="entry name" value="AhpD-like"/>
    <property type="match status" value="1"/>
</dbReference>
<evidence type="ECO:0000313" key="2">
    <source>
        <dbReference type="EMBL" id="ADN37225.1"/>
    </source>
</evidence>
<dbReference type="SUPFAM" id="SSF69118">
    <property type="entry name" value="AhpD-like"/>
    <property type="match status" value="1"/>
</dbReference>
<gene>
    <name evidence="2" type="ordered locus">Mpet_2481</name>
</gene>
<dbReference type="Pfam" id="PF02627">
    <property type="entry name" value="CMD"/>
    <property type="match status" value="1"/>
</dbReference>
<dbReference type="KEGG" id="mpi:Mpet_2481"/>
<dbReference type="Proteomes" id="UP000006565">
    <property type="component" value="Chromosome"/>
</dbReference>
<dbReference type="EMBL" id="CP002117">
    <property type="protein sequence ID" value="ADN37225.1"/>
    <property type="molecule type" value="Genomic_DNA"/>
</dbReference>
<dbReference type="InterPro" id="IPR029032">
    <property type="entry name" value="AhpD-like"/>
</dbReference>
<reference evidence="2 3" key="1">
    <citation type="journal article" date="2010" name="Stand. Genomic Sci.">
        <title>Complete genome sequence of Methanoplanus petrolearius type strain (SEBR 4847).</title>
        <authorList>
            <person name="Brambilla E."/>
            <person name="Djao O.D."/>
            <person name="Daligault H."/>
            <person name="Lapidus A."/>
            <person name="Lucas S."/>
            <person name="Hammon N."/>
            <person name="Nolan M."/>
            <person name="Tice H."/>
            <person name="Cheng J.F."/>
            <person name="Han C."/>
            <person name="Tapia R."/>
            <person name="Goodwin L."/>
            <person name="Pitluck S."/>
            <person name="Liolios K."/>
            <person name="Ivanova N."/>
            <person name="Mavromatis K."/>
            <person name="Mikhailova N."/>
            <person name="Pati A."/>
            <person name="Chen A."/>
            <person name="Palaniappan K."/>
            <person name="Land M."/>
            <person name="Hauser L."/>
            <person name="Chang Y.J."/>
            <person name="Jeffries C.D."/>
            <person name="Rohde M."/>
            <person name="Spring S."/>
            <person name="Sikorski J."/>
            <person name="Goker M."/>
            <person name="Woyke T."/>
            <person name="Bristow J."/>
            <person name="Eisen J.A."/>
            <person name="Markowitz V."/>
            <person name="Hugenholtz P."/>
            <person name="Kyrpides N.C."/>
            <person name="Klenk H.P."/>
        </authorList>
    </citation>
    <scope>NUCLEOTIDE SEQUENCE [LARGE SCALE GENOMIC DNA]</scope>
    <source>
        <strain evidence="3">DSM 11571 / OCM 486 / SEBR 4847</strain>
    </source>
</reference>
<name>E1REI2_METP4</name>